<accession>A0A0L0D6K8</accession>
<name>A0A0L0D6K8_THETB</name>
<feature type="domain" description="Stc1" evidence="2">
    <location>
        <begin position="371"/>
        <end position="412"/>
    </location>
</feature>
<evidence type="ECO:0000313" key="4">
    <source>
        <dbReference type="Proteomes" id="UP000054408"/>
    </source>
</evidence>
<dbReference type="EMBL" id="GL349448">
    <property type="protein sequence ID" value="KNC47711.1"/>
    <property type="molecule type" value="Genomic_DNA"/>
</dbReference>
<dbReference type="InterPro" id="IPR024630">
    <property type="entry name" value="Stc1"/>
</dbReference>
<dbReference type="Proteomes" id="UP000054408">
    <property type="component" value="Unassembled WGS sequence"/>
</dbReference>
<dbReference type="AlphaFoldDB" id="A0A0L0D6K8"/>
<reference evidence="3 4" key="1">
    <citation type="submission" date="2010-05" db="EMBL/GenBank/DDBJ databases">
        <title>The Genome Sequence of Thecamonas trahens ATCC 50062.</title>
        <authorList>
            <consortium name="The Broad Institute Genome Sequencing Platform"/>
            <person name="Russ C."/>
            <person name="Cuomo C."/>
            <person name="Shea T."/>
            <person name="Young S.K."/>
            <person name="Zeng Q."/>
            <person name="Koehrsen M."/>
            <person name="Haas B."/>
            <person name="Borodovsky M."/>
            <person name="Guigo R."/>
            <person name="Alvarado L."/>
            <person name="Berlin A."/>
            <person name="Bochicchio J."/>
            <person name="Borenstein D."/>
            <person name="Chapman S."/>
            <person name="Chen Z."/>
            <person name="Freedman E."/>
            <person name="Gellesch M."/>
            <person name="Goldberg J."/>
            <person name="Griggs A."/>
            <person name="Gujja S."/>
            <person name="Heilman E."/>
            <person name="Heiman D."/>
            <person name="Hepburn T."/>
            <person name="Howarth C."/>
            <person name="Jen D."/>
            <person name="Larson L."/>
            <person name="Mehta T."/>
            <person name="Park D."/>
            <person name="Pearson M."/>
            <person name="Roberts A."/>
            <person name="Saif S."/>
            <person name="Shenoy N."/>
            <person name="Sisk P."/>
            <person name="Stolte C."/>
            <person name="Sykes S."/>
            <person name="Thomson T."/>
            <person name="Walk T."/>
            <person name="White J."/>
            <person name="Yandava C."/>
            <person name="Burger G."/>
            <person name="Gray M.W."/>
            <person name="Holland P.W.H."/>
            <person name="King N."/>
            <person name="Lang F.B.F."/>
            <person name="Roger A.J."/>
            <person name="Ruiz-Trillo I."/>
            <person name="Lander E."/>
            <person name="Nusbaum C."/>
        </authorList>
    </citation>
    <scope>NUCLEOTIDE SEQUENCE [LARGE SCALE GENOMIC DNA]</scope>
    <source>
        <strain evidence="3 4">ATCC 50062</strain>
    </source>
</reference>
<evidence type="ECO:0000259" key="2">
    <source>
        <dbReference type="Pfam" id="PF12898"/>
    </source>
</evidence>
<keyword evidence="4" id="KW-1185">Reference proteome</keyword>
<dbReference type="Pfam" id="PF12898">
    <property type="entry name" value="Stc1"/>
    <property type="match status" value="1"/>
</dbReference>
<feature type="region of interest" description="Disordered" evidence="1">
    <location>
        <begin position="349"/>
        <end position="375"/>
    </location>
</feature>
<feature type="region of interest" description="Disordered" evidence="1">
    <location>
        <begin position="144"/>
        <end position="172"/>
    </location>
</feature>
<gene>
    <name evidence="3" type="ORF">AMSG_03942</name>
</gene>
<dbReference type="RefSeq" id="XP_013759193.1">
    <property type="nucleotide sequence ID" value="XM_013903739.1"/>
</dbReference>
<protein>
    <recommendedName>
        <fullName evidence="2">Stc1 domain-containing protein</fullName>
    </recommendedName>
</protein>
<dbReference type="GeneID" id="25563509"/>
<feature type="compositionally biased region" description="Low complexity" evidence="1">
    <location>
        <begin position="352"/>
        <end position="375"/>
    </location>
</feature>
<evidence type="ECO:0000256" key="1">
    <source>
        <dbReference type="SAM" id="MobiDB-lite"/>
    </source>
</evidence>
<proteinExistence type="predicted"/>
<sequence>MAAQSERQRLDERLEALVPSDDAVFDIAGATTGPGGTTIEYDGSGEGRCPRIMFDDTLFLRSMVYIGSYASASYAFAPPHITIELASRDPAALAALPPELVDGLRSWASPLLELAELRIEVTVWGKPPSETALNLVSHGWAFDSRSGPRESNFAYRSRKNGEASKGPSAKAAAKSRRRRQILALGVFDPRGVTTRAVRRPVTVGRLGPVEVSVHAKRGSMACSPNNAQLAIDGRDAAARECGFASFWTATVLEDRVHCARHLVVLDDARHDAVRAAVLAANTSSATRLGELLDKLAEEPSLGELVDALTTSLAPDSAAVDAFLANYTADAAAGAADLPRKDVTHEWLETGEEPAGPDAPAAAKRSQAASGSSRQQQARDIVCAVCGETKPGSAFSKSQKRKRDRGAKCMTCIAAGSRQ</sequence>
<evidence type="ECO:0000313" key="3">
    <source>
        <dbReference type="EMBL" id="KNC47711.1"/>
    </source>
</evidence>
<organism evidence="3 4">
    <name type="scientific">Thecamonas trahens ATCC 50062</name>
    <dbReference type="NCBI Taxonomy" id="461836"/>
    <lineage>
        <taxon>Eukaryota</taxon>
        <taxon>Apusozoa</taxon>
        <taxon>Apusomonadida</taxon>
        <taxon>Apusomonadidae</taxon>
        <taxon>Thecamonas</taxon>
    </lineage>
</organism>